<dbReference type="EMBL" id="QAPG01000024">
    <property type="protein sequence ID" value="TDZ37354.1"/>
    <property type="molecule type" value="Genomic_DNA"/>
</dbReference>
<feature type="transmembrane region" description="Helical" evidence="2">
    <location>
        <begin position="43"/>
        <end position="69"/>
    </location>
</feature>
<gene>
    <name evidence="3" type="ORF">C8035_v006983</name>
</gene>
<dbReference type="Proteomes" id="UP000295083">
    <property type="component" value="Unassembled WGS sequence"/>
</dbReference>
<evidence type="ECO:0000313" key="3">
    <source>
        <dbReference type="EMBL" id="TDZ37354.1"/>
    </source>
</evidence>
<proteinExistence type="predicted"/>
<sequence>MPSLPVDVANTARDLAFTLIARQTGNRGSNGVVRTNRGRRRGLAGGIIAAIVVAVVAGLALMLLAFCLFRRFKRQRVRREQEATKYYGDNRSSMGTSDYPTANAHNTNMNQTGGYNYGQGYGYAHTGPTGPAPGQAPPQYGYGAPTDGGVAGMPPAHTAGHVQSTHH</sequence>
<evidence type="ECO:0000256" key="1">
    <source>
        <dbReference type="SAM" id="MobiDB-lite"/>
    </source>
</evidence>
<evidence type="ECO:0000256" key="2">
    <source>
        <dbReference type="SAM" id="Phobius"/>
    </source>
</evidence>
<accession>A0A4R8QLV2</accession>
<protein>
    <submittedName>
        <fullName evidence="3">Uncharacterized protein</fullName>
    </submittedName>
</protein>
<comment type="caution">
    <text evidence="3">The sequence shown here is derived from an EMBL/GenBank/DDBJ whole genome shotgun (WGS) entry which is preliminary data.</text>
</comment>
<feature type="region of interest" description="Disordered" evidence="1">
    <location>
        <begin position="126"/>
        <end position="167"/>
    </location>
</feature>
<organism evidence="3 4">
    <name type="scientific">Colletotrichum spinosum</name>
    <dbReference type="NCBI Taxonomy" id="1347390"/>
    <lineage>
        <taxon>Eukaryota</taxon>
        <taxon>Fungi</taxon>
        <taxon>Dikarya</taxon>
        <taxon>Ascomycota</taxon>
        <taxon>Pezizomycotina</taxon>
        <taxon>Sordariomycetes</taxon>
        <taxon>Hypocreomycetidae</taxon>
        <taxon>Glomerellales</taxon>
        <taxon>Glomerellaceae</taxon>
        <taxon>Colletotrichum</taxon>
        <taxon>Colletotrichum orbiculare species complex</taxon>
    </lineage>
</organism>
<dbReference type="AlphaFoldDB" id="A0A4R8QLV2"/>
<evidence type="ECO:0000313" key="4">
    <source>
        <dbReference type="Proteomes" id="UP000295083"/>
    </source>
</evidence>
<keyword evidence="2" id="KW-1133">Transmembrane helix</keyword>
<reference evidence="3 4" key="1">
    <citation type="submission" date="2018-11" db="EMBL/GenBank/DDBJ databases">
        <title>Genome sequence and assembly of Colletotrichum spinosum.</title>
        <authorList>
            <person name="Gan P."/>
            <person name="Shirasu K."/>
        </authorList>
    </citation>
    <scope>NUCLEOTIDE SEQUENCE [LARGE SCALE GENOMIC DNA]</scope>
    <source>
        <strain evidence="3 4">CBS 515.97</strain>
    </source>
</reference>
<keyword evidence="2" id="KW-0812">Transmembrane</keyword>
<keyword evidence="4" id="KW-1185">Reference proteome</keyword>
<keyword evidence="2" id="KW-0472">Membrane</keyword>
<name>A0A4R8QLV2_9PEZI</name>